<organism evidence="2 3">
    <name type="scientific">Sphingobacterium lactis</name>
    <dbReference type="NCBI Taxonomy" id="797291"/>
    <lineage>
        <taxon>Bacteria</taxon>
        <taxon>Pseudomonadati</taxon>
        <taxon>Bacteroidota</taxon>
        <taxon>Sphingobacteriia</taxon>
        <taxon>Sphingobacteriales</taxon>
        <taxon>Sphingobacteriaceae</taxon>
        <taxon>Sphingobacterium</taxon>
    </lineage>
</organism>
<evidence type="ECO:0008006" key="4">
    <source>
        <dbReference type="Google" id="ProtNLM"/>
    </source>
</evidence>
<accession>A0A1H6C0H7</accession>
<proteinExistence type="predicted"/>
<feature type="region of interest" description="Disordered" evidence="1">
    <location>
        <begin position="124"/>
        <end position="145"/>
    </location>
</feature>
<gene>
    <name evidence="2" type="ORF">SAMN05421877_112112</name>
</gene>
<dbReference type="Proteomes" id="UP000236731">
    <property type="component" value="Unassembled WGS sequence"/>
</dbReference>
<evidence type="ECO:0000256" key="1">
    <source>
        <dbReference type="SAM" id="MobiDB-lite"/>
    </source>
</evidence>
<name>A0A1H6C0H7_9SPHI</name>
<evidence type="ECO:0000313" key="2">
    <source>
        <dbReference type="EMBL" id="SEG66448.1"/>
    </source>
</evidence>
<sequence length="145" mass="17454">MVNIKKMDRKRCIECTEPIYGRSDKKFCNDSCRNAYNNKLNSTNYNILRDINNHLRRNRRILQELLGEEKMTKVKRHKLMKFGYSFQYHTHNLTTAKGHDYTFCYEYGFLEIEEDLFLIVKSKDKKEQPKEKNIAIEKNGEQEPH</sequence>
<evidence type="ECO:0000313" key="3">
    <source>
        <dbReference type="Proteomes" id="UP000236731"/>
    </source>
</evidence>
<keyword evidence="3" id="KW-1185">Reference proteome</keyword>
<dbReference type="AlphaFoldDB" id="A0A1H6C0H7"/>
<reference evidence="3" key="1">
    <citation type="submission" date="2016-10" db="EMBL/GenBank/DDBJ databases">
        <authorList>
            <person name="Varghese N."/>
            <person name="Submissions S."/>
        </authorList>
    </citation>
    <scope>NUCLEOTIDE SEQUENCE [LARGE SCALE GENOMIC DNA]</scope>
    <source>
        <strain evidence="3">DSM 22361</strain>
    </source>
</reference>
<protein>
    <recommendedName>
        <fullName evidence="4">DUF2116 family Zn-ribbon domain-containing protein</fullName>
    </recommendedName>
</protein>
<dbReference type="EMBL" id="FNUT01000012">
    <property type="protein sequence ID" value="SEG66448.1"/>
    <property type="molecule type" value="Genomic_DNA"/>
</dbReference>